<dbReference type="EMBL" id="JANJQO010000041">
    <property type="protein sequence ID" value="KAJ2983167.1"/>
    <property type="molecule type" value="Genomic_DNA"/>
</dbReference>
<keyword evidence="2" id="KW-1185">Reference proteome</keyword>
<accession>A0ACC1NUZ4</accession>
<sequence>MRFSHLCALMVAAVSAAPIPGGADNVNTAENQVTGKVNGAAVATGSSGVGQVLRKTKRKLVSRLVRPKRTVTNRPRYPDSDRITLRGNQEDVHSDPPVGIEMDARSVLSQGDAVSVDAEAGSVAVNVSVGSESPD</sequence>
<gene>
    <name evidence="1" type="ORF">NQ176_g889</name>
</gene>
<evidence type="ECO:0000313" key="1">
    <source>
        <dbReference type="EMBL" id="KAJ2983167.1"/>
    </source>
</evidence>
<reference evidence="1" key="1">
    <citation type="submission" date="2022-08" db="EMBL/GenBank/DDBJ databases">
        <title>Genome Sequence of Lecanicillium fungicola.</title>
        <authorList>
            <person name="Buettner E."/>
        </authorList>
    </citation>
    <scope>NUCLEOTIDE SEQUENCE</scope>
    <source>
        <strain evidence="1">Babe33</strain>
    </source>
</reference>
<proteinExistence type="predicted"/>
<evidence type="ECO:0000313" key="2">
    <source>
        <dbReference type="Proteomes" id="UP001143910"/>
    </source>
</evidence>
<name>A0ACC1NUZ4_9HYPO</name>
<organism evidence="1 2">
    <name type="scientific">Zarea fungicola</name>
    <dbReference type="NCBI Taxonomy" id="93591"/>
    <lineage>
        <taxon>Eukaryota</taxon>
        <taxon>Fungi</taxon>
        <taxon>Dikarya</taxon>
        <taxon>Ascomycota</taxon>
        <taxon>Pezizomycotina</taxon>
        <taxon>Sordariomycetes</taxon>
        <taxon>Hypocreomycetidae</taxon>
        <taxon>Hypocreales</taxon>
        <taxon>Cordycipitaceae</taxon>
        <taxon>Zarea</taxon>
    </lineage>
</organism>
<comment type="caution">
    <text evidence="1">The sequence shown here is derived from an EMBL/GenBank/DDBJ whole genome shotgun (WGS) entry which is preliminary data.</text>
</comment>
<dbReference type="Proteomes" id="UP001143910">
    <property type="component" value="Unassembled WGS sequence"/>
</dbReference>
<protein>
    <submittedName>
        <fullName evidence="1">Uncharacterized protein</fullName>
    </submittedName>
</protein>